<evidence type="ECO:0000256" key="8">
    <source>
        <dbReference type="ARBA" id="ARBA00023154"/>
    </source>
</evidence>
<comment type="pathway">
    <text evidence="2 12">Amino-acid biosynthesis; L-lysine biosynthesis via DAP pathway; (S)-tetrahydrodipicolinate from L-aspartate: step 3/4.</text>
</comment>
<dbReference type="CDD" id="cd00950">
    <property type="entry name" value="DHDPS"/>
    <property type="match status" value="1"/>
</dbReference>
<comment type="catalytic activity">
    <reaction evidence="11 12">
        <text>L-aspartate 4-semialdehyde + pyruvate = (2S,4S)-4-hydroxy-2,3,4,5-tetrahydrodipicolinate + H2O + H(+)</text>
        <dbReference type="Rhea" id="RHEA:34171"/>
        <dbReference type="ChEBI" id="CHEBI:15361"/>
        <dbReference type="ChEBI" id="CHEBI:15377"/>
        <dbReference type="ChEBI" id="CHEBI:15378"/>
        <dbReference type="ChEBI" id="CHEBI:67139"/>
        <dbReference type="ChEBI" id="CHEBI:537519"/>
        <dbReference type="EC" id="4.3.3.7"/>
    </reaction>
</comment>
<sequence>MNTLIGVGVALVTPFDENNKVDFDTLGRLIEFQIEGAVDYLVILGTTGETATLSMNEKKEIFSYVAKKVNGRIPLVAGIGGNNTGELLNSINEIDLSPYAAILSVSPYYNKPTQEGIYLHYAAIAEATNTPIIIYNVPGRTGSNVNAKTIVRLANDFDNIVGVKDASGDFEQYNMIMREKPAGFHLISGDDANFLPMVSLGAVGLISVAGNAFPKEIKQLTDFALENRWSEARVIHFALSPLFELCFTESNPAGIKAILNQIGKCSERTRLPLIPVTEPTRQQIKQEVEQLKNKKGQS</sequence>
<dbReference type="EC" id="4.3.3.7" evidence="4 12"/>
<comment type="subcellular location">
    <subcellularLocation>
        <location evidence="12">Cytoplasm</location>
    </subcellularLocation>
</comment>
<feature type="binding site" evidence="12">
    <location>
        <position position="47"/>
    </location>
    <ligand>
        <name>pyruvate</name>
        <dbReference type="ChEBI" id="CHEBI:15361"/>
    </ligand>
</feature>
<comment type="similarity">
    <text evidence="3 12 13">Belongs to the DapA family.</text>
</comment>
<keyword evidence="10 12" id="KW-0704">Schiff base</keyword>
<protein>
    <recommendedName>
        <fullName evidence="4 12">4-hydroxy-tetrahydrodipicolinate synthase</fullName>
        <shortName evidence="12">HTPA synthase</shortName>
        <ecNumber evidence="4 12">4.3.3.7</ecNumber>
    </recommendedName>
</protein>
<dbReference type="HAMAP" id="MF_00418">
    <property type="entry name" value="DapA"/>
    <property type="match status" value="1"/>
</dbReference>
<dbReference type="InterPro" id="IPR002220">
    <property type="entry name" value="DapA-like"/>
</dbReference>
<comment type="caution">
    <text evidence="12">Was originally thought to be a dihydrodipicolinate synthase (DHDPS), catalyzing the condensation of (S)-aspartate-beta-semialdehyde [(S)-ASA] and pyruvate to dihydrodipicolinate (DHDP). However, it was shown in E.coli that the product of the enzymatic reaction is not dihydrodipicolinate but in fact (4S)-4-hydroxy-2,3,4,5-tetrahydro-(2S)-dipicolinic acid (HTPA), and that the consecutive dehydration reaction leading to DHDP is not spontaneous but catalyzed by DapB.</text>
</comment>
<evidence type="ECO:0000256" key="12">
    <source>
        <dbReference type="HAMAP-Rule" id="MF_00418"/>
    </source>
</evidence>
<evidence type="ECO:0000256" key="5">
    <source>
        <dbReference type="ARBA" id="ARBA00022490"/>
    </source>
</evidence>
<evidence type="ECO:0000256" key="11">
    <source>
        <dbReference type="ARBA" id="ARBA00047836"/>
    </source>
</evidence>
<dbReference type="Pfam" id="PF00701">
    <property type="entry name" value="DHDPS"/>
    <property type="match status" value="1"/>
</dbReference>
<comment type="function">
    <text evidence="1 12">Catalyzes the condensation of (S)-aspartate-beta-semialdehyde [(S)-ASA] and pyruvate to 4-hydroxy-tetrahydrodipicolinate (HTPA).</text>
</comment>
<dbReference type="Proteomes" id="UP001580928">
    <property type="component" value="Unassembled WGS sequence"/>
</dbReference>
<dbReference type="InterPro" id="IPR005263">
    <property type="entry name" value="DapA"/>
</dbReference>
<evidence type="ECO:0000256" key="9">
    <source>
        <dbReference type="ARBA" id="ARBA00023239"/>
    </source>
</evidence>
<dbReference type="PANTHER" id="PTHR12128:SF66">
    <property type="entry name" value="4-HYDROXY-2-OXOGLUTARATE ALDOLASE, MITOCHONDRIAL"/>
    <property type="match status" value="1"/>
</dbReference>
<evidence type="ECO:0000313" key="14">
    <source>
        <dbReference type="EMBL" id="MFB5946160.1"/>
    </source>
</evidence>
<dbReference type="NCBIfam" id="TIGR00674">
    <property type="entry name" value="dapA"/>
    <property type="match status" value="1"/>
</dbReference>
<accession>A0ABV5CHQ0</accession>
<comment type="caution">
    <text evidence="14">The sequence shown here is derived from an EMBL/GenBank/DDBJ whole genome shotgun (WGS) entry which is preliminary data.</text>
</comment>
<proteinExistence type="inferred from homology"/>
<gene>
    <name evidence="12 14" type="primary">dapA</name>
    <name evidence="14" type="ORF">WKR92_09980</name>
</gene>
<reference evidence="14 15" key="1">
    <citation type="submission" date="2024-04" db="EMBL/GenBank/DDBJ databases">
        <title>Albibacterium profundi sp. nov., isolated from sediment of the Challenger Deep of Mariana Trench.</title>
        <authorList>
            <person name="Wang Y."/>
        </authorList>
    </citation>
    <scope>NUCLEOTIDE SEQUENCE [LARGE SCALE GENOMIC DNA]</scope>
    <source>
        <strain evidence="14 15">RHL897</strain>
    </source>
</reference>
<dbReference type="PIRSF" id="PIRSF001365">
    <property type="entry name" value="DHDPS"/>
    <property type="match status" value="1"/>
</dbReference>
<evidence type="ECO:0000256" key="2">
    <source>
        <dbReference type="ARBA" id="ARBA00005120"/>
    </source>
</evidence>
<evidence type="ECO:0000256" key="6">
    <source>
        <dbReference type="ARBA" id="ARBA00022605"/>
    </source>
</evidence>
<feature type="active site" description="Schiff-base intermediate with substrate" evidence="12">
    <location>
        <position position="164"/>
    </location>
</feature>
<feature type="site" description="Part of a proton relay during catalysis" evidence="12">
    <location>
        <position position="46"/>
    </location>
</feature>
<feature type="binding site" evidence="12">
    <location>
        <position position="206"/>
    </location>
    <ligand>
        <name>pyruvate</name>
        <dbReference type="ChEBI" id="CHEBI:15361"/>
    </ligand>
</feature>
<evidence type="ECO:0000313" key="15">
    <source>
        <dbReference type="Proteomes" id="UP001580928"/>
    </source>
</evidence>
<evidence type="ECO:0000256" key="3">
    <source>
        <dbReference type="ARBA" id="ARBA00007592"/>
    </source>
</evidence>
<evidence type="ECO:0000256" key="1">
    <source>
        <dbReference type="ARBA" id="ARBA00003294"/>
    </source>
</evidence>
<dbReference type="InterPro" id="IPR013785">
    <property type="entry name" value="Aldolase_TIM"/>
</dbReference>
<evidence type="ECO:0000256" key="13">
    <source>
        <dbReference type="PIRNR" id="PIRNR001365"/>
    </source>
</evidence>
<dbReference type="Gene3D" id="3.20.20.70">
    <property type="entry name" value="Aldolase class I"/>
    <property type="match status" value="1"/>
</dbReference>
<dbReference type="PROSITE" id="PS00666">
    <property type="entry name" value="DHDPS_2"/>
    <property type="match status" value="1"/>
</dbReference>
<dbReference type="PANTHER" id="PTHR12128">
    <property type="entry name" value="DIHYDRODIPICOLINATE SYNTHASE"/>
    <property type="match status" value="1"/>
</dbReference>
<keyword evidence="8 12" id="KW-0457">Lysine biosynthesis</keyword>
<dbReference type="SMART" id="SM01130">
    <property type="entry name" value="DHDPS"/>
    <property type="match status" value="1"/>
</dbReference>
<keyword evidence="7 12" id="KW-0220">Diaminopimelate biosynthesis</keyword>
<keyword evidence="15" id="KW-1185">Reference proteome</keyword>
<evidence type="ECO:0000256" key="7">
    <source>
        <dbReference type="ARBA" id="ARBA00022915"/>
    </source>
</evidence>
<dbReference type="GO" id="GO:0008840">
    <property type="term" value="F:4-hydroxy-tetrahydrodipicolinate synthase activity"/>
    <property type="evidence" value="ECO:0007669"/>
    <property type="project" value="UniProtKB-EC"/>
</dbReference>
<keyword evidence="6 12" id="KW-0028">Amino-acid biosynthesis</keyword>
<comment type="subunit">
    <text evidence="12">Homotetramer; dimer of dimers.</text>
</comment>
<dbReference type="RefSeq" id="WP_375557689.1">
    <property type="nucleotide sequence ID" value="NZ_JBBVGT010000002.1"/>
</dbReference>
<feature type="site" description="Part of a proton relay during catalysis" evidence="12">
    <location>
        <position position="109"/>
    </location>
</feature>
<organism evidence="14 15">
    <name type="scientific">Albibacterium profundi</name>
    <dbReference type="NCBI Taxonomy" id="3134906"/>
    <lineage>
        <taxon>Bacteria</taxon>
        <taxon>Pseudomonadati</taxon>
        <taxon>Bacteroidota</taxon>
        <taxon>Sphingobacteriia</taxon>
        <taxon>Sphingobacteriales</taxon>
        <taxon>Sphingobacteriaceae</taxon>
        <taxon>Albibacterium</taxon>
    </lineage>
</organism>
<dbReference type="PRINTS" id="PR00146">
    <property type="entry name" value="DHPICSNTHASE"/>
</dbReference>
<dbReference type="EMBL" id="JBBVGT010000002">
    <property type="protein sequence ID" value="MFB5946160.1"/>
    <property type="molecule type" value="Genomic_DNA"/>
</dbReference>
<dbReference type="InterPro" id="IPR020625">
    <property type="entry name" value="Schiff_base-form_aldolases_AS"/>
</dbReference>
<dbReference type="SUPFAM" id="SSF51569">
    <property type="entry name" value="Aldolase"/>
    <property type="match status" value="1"/>
</dbReference>
<feature type="active site" description="Proton donor/acceptor" evidence="12">
    <location>
        <position position="135"/>
    </location>
</feature>
<evidence type="ECO:0000256" key="4">
    <source>
        <dbReference type="ARBA" id="ARBA00012086"/>
    </source>
</evidence>
<evidence type="ECO:0000256" key="10">
    <source>
        <dbReference type="ARBA" id="ARBA00023270"/>
    </source>
</evidence>
<keyword evidence="9 12" id="KW-0456">Lyase</keyword>
<name>A0ABV5CHQ0_9SPHI</name>
<keyword evidence="5 12" id="KW-0963">Cytoplasm</keyword>